<dbReference type="SUPFAM" id="SSF56112">
    <property type="entry name" value="Protein kinase-like (PK-like)"/>
    <property type="match status" value="1"/>
</dbReference>
<dbReference type="PROSITE" id="PS50011">
    <property type="entry name" value="PROTEIN_KINASE_DOM"/>
    <property type="match status" value="1"/>
</dbReference>
<comment type="caution">
    <text evidence="6">The sequence shown here is derived from an EMBL/GenBank/DDBJ whole genome shotgun (WGS) entry which is preliminary data.</text>
</comment>
<evidence type="ECO:0000256" key="2">
    <source>
        <dbReference type="ARBA" id="ARBA00022741"/>
    </source>
</evidence>
<feature type="domain" description="Protein kinase" evidence="5">
    <location>
        <begin position="19"/>
        <end position="273"/>
    </location>
</feature>
<protein>
    <submittedName>
        <fullName evidence="6">Serine/threonine protein kinase</fullName>
    </submittedName>
</protein>
<keyword evidence="6" id="KW-0723">Serine/threonine-protein kinase</keyword>
<keyword evidence="2" id="KW-0547">Nucleotide-binding</keyword>
<dbReference type="InterPro" id="IPR045269">
    <property type="entry name" value="Atg1-like"/>
</dbReference>
<reference evidence="6 7" key="1">
    <citation type="submission" date="2020-08" db="EMBL/GenBank/DDBJ databases">
        <title>Genomic Encyclopedia of Type Strains, Phase IV (KMG-IV): sequencing the most valuable type-strain genomes for metagenomic binning, comparative biology and taxonomic classification.</title>
        <authorList>
            <person name="Goeker M."/>
        </authorList>
    </citation>
    <scope>NUCLEOTIDE SEQUENCE [LARGE SCALE GENOMIC DNA]</scope>
    <source>
        <strain evidence="6 7">DSM 10633</strain>
    </source>
</reference>
<evidence type="ECO:0000313" key="6">
    <source>
        <dbReference type="EMBL" id="MBB5149094.1"/>
    </source>
</evidence>
<dbReference type="EMBL" id="JACHGZ010000014">
    <property type="protein sequence ID" value="MBB5149094.1"/>
    <property type="molecule type" value="Genomic_DNA"/>
</dbReference>
<proteinExistence type="predicted"/>
<evidence type="ECO:0000256" key="4">
    <source>
        <dbReference type="ARBA" id="ARBA00022840"/>
    </source>
</evidence>
<evidence type="ECO:0000256" key="1">
    <source>
        <dbReference type="ARBA" id="ARBA00022679"/>
    </source>
</evidence>
<evidence type="ECO:0000313" key="7">
    <source>
        <dbReference type="Proteomes" id="UP000557217"/>
    </source>
</evidence>
<dbReference type="InterPro" id="IPR000719">
    <property type="entry name" value="Prot_kinase_dom"/>
</dbReference>
<dbReference type="CDD" id="cd14014">
    <property type="entry name" value="STKc_PknB_like"/>
    <property type="match status" value="1"/>
</dbReference>
<dbReference type="AlphaFoldDB" id="A0A840PV23"/>
<dbReference type="Pfam" id="PF00069">
    <property type="entry name" value="Pkinase"/>
    <property type="match status" value="1"/>
</dbReference>
<dbReference type="GO" id="GO:0005524">
    <property type="term" value="F:ATP binding"/>
    <property type="evidence" value="ECO:0007669"/>
    <property type="project" value="UniProtKB-KW"/>
</dbReference>
<dbReference type="InterPro" id="IPR011009">
    <property type="entry name" value="Kinase-like_dom_sf"/>
</dbReference>
<organism evidence="6 7">
    <name type="scientific">Ureibacillus thermosphaericus</name>
    <dbReference type="NCBI Taxonomy" id="51173"/>
    <lineage>
        <taxon>Bacteria</taxon>
        <taxon>Bacillati</taxon>
        <taxon>Bacillota</taxon>
        <taxon>Bacilli</taxon>
        <taxon>Bacillales</taxon>
        <taxon>Caryophanaceae</taxon>
        <taxon>Ureibacillus</taxon>
    </lineage>
</organism>
<dbReference type="PANTHER" id="PTHR24348:SF22">
    <property type="entry name" value="NON-SPECIFIC SERINE_THREONINE PROTEIN KINASE"/>
    <property type="match status" value="1"/>
</dbReference>
<keyword evidence="1" id="KW-0808">Transferase</keyword>
<sequence length="451" mass="52716">MNHENKIPLKEEEAMLCELQYEDMIGEGAFTIVSRYVDENGHKYAVKKLKREFINDEAIVKRFKREIEILHALKGEPHIVPLIAYNEDELWYIMPYAEQNLQQYITSNHQHLNIETRTNIFERILDGISIAHSRSILHRNLTPQNILLIDGEWYISGFGVEKDYSRFSQGGYCTGTYYYAAPEQVDKLKDATIQSDIYSLGKILYFVLTGREPSNLRDAPSAFKFIIKGAISEKIEDRFENVSILKKELLKNKMLQSKLSFLNWEHMTVREYLSQKNGVESKELYEVIMKSNIYDHVYYDFIEPIINYFDNISEISKFVSDIGEDKALKFIKLFIQNLNHCYARVGWPFSAMNSFGYFLNRFFKAVPQSSAIQLECLKEMWELASYHDQWAIQDLIIDIITKNQVPAEIEEELAYYISKRGMYFVKLKKLNASNIHSRNIAKAIQSVKVSI</sequence>
<dbReference type="Gene3D" id="1.10.510.10">
    <property type="entry name" value="Transferase(Phosphotransferase) domain 1"/>
    <property type="match status" value="1"/>
</dbReference>
<keyword evidence="4" id="KW-0067">ATP-binding</keyword>
<dbReference type="RefSeq" id="WP_168412369.1">
    <property type="nucleotide sequence ID" value="NZ_JAAXPW010000015.1"/>
</dbReference>
<gene>
    <name evidence="6" type="ORF">HNR36_001481</name>
</gene>
<keyword evidence="3 6" id="KW-0418">Kinase</keyword>
<dbReference type="Proteomes" id="UP000557217">
    <property type="component" value="Unassembled WGS sequence"/>
</dbReference>
<evidence type="ECO:0000259" key="5">
    <source>
        <dbReference type="PROSITE" id="PS50011"/>
    </source>
</evidence>
<dbReference type="GO" id="GO:0034045">
    <property type="term" value="C:phagophore assembly site membrane"/>
    <property type="evidence" value="ECO:0007669"/>
    <property type="project" value="TreeGrafter"/>
</dbReference>
<dbReference type="GO" id="GO:0004674">
    <property type="term" value="F:protein serine/threonine kinase activity"/>
    <property type="evidence" value="ECO:0007669"/>
    <property type="project" value="UniProtKB-KW"/>
</dbReference>
<name>A0A840PV23_URETH</name>
<dbReference type="GO" id="GO:0005829">
    <property type="term" value="C:cytosol"/>
    <property type="evidence" value="ECO:0007669"/>
    <property type="project" value="TreeGrafter"/>
</dbReference>
<dbReference type="PANTHER" id="PTHR24348">
    <property type="entry name" value="SERINE/THREONINE-PROTEIN KINASE UNC-51-RELATED"/>
    <property type="match status" value="1"/>
</dbReference>
<dbReference type="GO" id="GO:0005776">
    <property type="term" value="C:autophagosome"/>
    <property type="evidence" value="ECO:0007669"/>
    <property type="project" value="TreeGrafter"/>
</dbReference>
<keyword evidence="7" id="KW-1185">Reference proteome</keyword>
<accession>A0A840PV23</accession>
<evidence type="ECO:0000256" key="3">
    <source>
        <dbReference type="ARBA" id="ARBA00022777"/>
    </source>
</evidence>
<dbReference type="GO" id="GO:0042594">
    <property type="term" value="P:response to starvation"/>
    <property type="evidence" value="ECO:0007669"/>
    <property type="project" value="TreeGrafter"/>
</dbReference>